<dbReference type="Proteomes" id="UP001558652">
    <property type="component" value="Unassembled WGS sequence"/>
</dbReference>
<evidence type="ECO:0000256" key="3">
    <source>
        <dbReference type="ARBA" id="ARBA00007152"/>
    </source>
</evidence>
<dbReference type="AlphaFoldDB" id="A0ABD0Y8A7"/>
<dbReference type="EMBL" id="JBFDAA010000012">
    <property type="protein sequence ID" value="KAL1123601.1"/>
    <property type="molecule type" value="Genomic_DNA"/>
</dbReference>
<keyword evidence="10" id="KW-0809">Transit peptide</keyword>
<dbReference type="GO" id="GO:0005743">
    <property type="term" value="C:mitochondrial inner membrane"/>
    <property type="evidence" value="ECO:0007669"/>
    <property type="project" value="UniProtKB-SubCell"/>
</dbReference>
<comment type="similarity">
    <text evidence="3">Belongs to the complex I NDUFB5 subunit family.</text>
</comment>
<dbReference type="Pfam" id="PF09781">
    <property type="entry name" value="NDUF_B5"/>
    <property type="match status" value="1"/>
</dbReference>
<keyword evidence="9" id="KW-0999">Mitochondrion inner membrane</keyword>
<evidence type="ECO:0000256" key="4">
    <source>
        <dbReference type="ARBA" id="ARBA00011533"/>
    </source>
</evidence>
<accession>A0ABD0Y8A7</accession>
<gene>
    <name evidence="18" type="ORF">AAG570_002677</name>
</gene>
<protein>
    <recommendedName>
        <fullName evidence="5">NADH dehydrogenase [ubiquinone] 1 beta subcomplex subunit 5, mitochondrial</fullName>
    </recommendedName>
    <alternativeName>
        <fullName evidence="16">Complex I-SGDH</fullName>
    </alternativeName>
    <alternativeName>
        <fullName evidence="15">NADH-ubiquinone oxidoreductase SGDH subunit</fullName>
    </alternativeName>
</protein>
<evidence type="ECO:0000256" key="9">
    <source>
        <dbReference type="ARBA" id="ARBA00022792"/>
    </source>
</evidence>
<evidence type="ECO:0000256" key="7">
    <source>
        <dbReference type="ARBA" id="ARBA00022660"/>
    </source>
</evidence>
<evidence type="ECO:0000256" key="15">
    <source>
        <dbReference type="ARBA" id="ARBA00032395"/>
    </source>
</evidence>
<evidence type="ECO:0000313" key="18">
    <source>
        <dbReference type="EMBL" id="KAL1123601.1"/>
    </source>
</evidence>
<evidence type="ECO:0000256" key="13">
    <source>
        <dbReference type="ARBA" id="ARBA00023128"/>
    </source>
</evidence>
<keyword evidence="12 17" id="KW-1133">Transmembrane helix</keyword>
<dbReference type="InterPro" id="IPR019173">
    <property type="entry name" value="NADH_UbQ_OxRdtase_B5_su"/>
</dbReference>
<feature type="transmembrane region" description="Helical" evidence="17">
    <location>
        <begin position="16"/>
        <end position="39"/>
    </location>
</feature>
<sequence>MPILPSRWQYKKFKDLLHFYTLVGLIPVGAIIFYANVFIGPATLEEIPEGYTPKHWEYYKSPITRFMARYIYTSPQQEYEKYLHQLYEEDEKMKMRKLEKDIKTKMQERKDYQAFYYVPITGKYARISKKDAEAVGEITGIRPT</sequence>
<evidence type="ECO:0000256" key="8">
    <source>
        <dbReference type="ARBA" id="ARBA00022692"/>
    </source>
</evidence>
<keyword evidence="13" id="KW-0496">Mitochondrion</keyword>
<organism evidence="18 19">
    <name type="scientific">Ranatra chinensis</name>
    <dbReference type="NCBI Taxonomy" id="642074"/>
    <lineage>
        <taxon>Eukaryota</taxon>
        <taxon>Metazoa</taxon>
        <taxon>Ecdysozoa</taxon>
        <taxon>Arthropoda</taxon>
        <taxon>Hexapoda</taxon>
        <taxon>Insecta</taxon>
        <taxon>Pterygota</taxon>
        <taxon>Neoptera</taxon>
        <taxon>Paraneoptera</taxon>
        <taxon>Hemiptera</taxon>
        <taxon>Heteroptera</taxon>
        <taxon>Panheteroptera</taxon>
        <taxon>Nepomorpha</taxon>
        <taxon>Nepidae</taxon>
        <taxon>Ranatrinae</taxon>
        <taxon>Ranatra</taxon>
    </lineage>
</organism>
<evidence type="ECO:0000256" key="2">
    <source>
        <dbReference type="ARBA" id="ARBA00004434"/>
    </source>
</evidence>
<comment type="function">
    <text evidence="1">Accessory subunit of the mitochondrial membrane respiratory chain NADH dehydrogenase (Complex I), that is believed not to be involved in catalysis. Complex I functions in the transfer of electrons from NADH to the respiratory chain. The immediate electron acceptor for the enzyme is believed to be ubiquinone.</text>
</comment>
<keyword evidence="14 17" id="KW-0472">Membrane</keyword>
<evidence type="ECO:0000256" key="11">
    <source>
        <dbReference type="ARBA" id="ARBA00022982"/>
    </source>
</evidence>
<keyword evidence="6" id="KW-0813">Transport</keyword>
<evidence type="ECO:0000256" key="17">
    <source>
        <dbReference type="SAM" id="Phobius"/>
    </source>
</evidence>
<keyword evidence="11" id="KW-0249">Electron transport</keyword>
<comment type="caution">
    <text evidence="18">The sequence shown here is derived from an EMBL/GenBank/DDBJ whole genome shotgun (WGS) entry which is preliminary data.</text>
</comment>
<keyword evidence="8 17" id="KW-0812">Transmembrane</keyword>
<evidence type="ECO:0000313" key="19">
    <source>
        <dbReference type="Proteomes" id="UP001558652"/>
    </source>
</evidence>
<evidence type="ECO:0000256" key="16">
    <source>
        <dbReference type="ARBA" id="ARBA00032550"/>
    </source>
</evidence>
<name>A0ABD0Y8A7_9HEMI</name>
<evidence type="ECO:0000256" key="6">
    <source>
        <dbReference type="ARBA" id="ARBA00022448"/>
    </source>
</evidence>
<evidence type="ECO:0000256" key="14">
    <source>
        <dbReference type="ARBA" id="ARBA00023136"/>
    </source>
</evidence>
<dbReference type="PANTHER" id="PTHR13178">
    <property type="entry name" value="NADH-UBIQUINONE OXIDOREDUCTASE SGDH SUBUNIT"/>
    <property type="match status" value="1"/>
</dbReference>
<keyword evidence="7" id="KW-0679">Respiratory chain</keyword>
<proteinExistence type="inferred from homology"/>
<reference evidence="18 19" key="1">
    <citation type="submission" date="2024-07" db="EMBL/GenBank/DDBJ databases">
        <title>Chromosome-level genome assembly of the water stick insect Ranatra chinensis (Heteroptera: Nepidae).</title>
        <authorList>
            <person name="Liu X."/>
        </authorList>
    </citation>
    <scope>NUCLEOTIDE SEQUENCE [LARGE SCALE GENOMIC DNA]</scope>
    <source>
        <strain evidence="18">Cailab_2021Rc</strain>
        <tissue evidence="18">Muscle</tissue>
    </source>
</reference>
<comment type="subunit">
    <text evidence="4">Complex I is composed of 45 different subunits.</text>
</comment>
<evidence type="ECO:0000256" key="10">
    <source>
        <dbReference type="ARBA" id="ARBA00022946"/>
    </source>
</evidence>
<comment type="subcellular location">
    <subcellularLocation>
        <location evidence="2">Mitochondrion inner membrane</location>
        <topology evidence="2">Single-pass membrane protein</topology>
    </subcellularLocation>
</comment>
<dbReference type="PANTHER" id="PTHR13178:SF0">
    <property type="entry name" value="NADH DEHYDROGENASE [UBIQUINONE] 1 BETA SUBCOMPLEX SUBUNIT 5, MITOCHONDRIAL"/>
    <property type="match status" value="1"/>
</dbReference>
<evidence type="ECO:0000256" key="5">
    <source>
        <dbReference type="ARBA" id="ARBA00015175"/>
    </source>
</evidence>
<evidence type="ECO:0000256" key="1">
    <source>
        <dbReference type="ARBA" id="ARBA00003195"/>
    </source>
</evidence>
<evidence type="ECO:0000256" key="12">
    <source>
        <dbReference type="ARBA" id="ARBA00022989"/>
    </source>
</evidence>
<keyword evidence="19" id="KW-1185">Reference proteome</keyword>